<dbReference type="InterPro" id="IPR050272">
    <property type="entry name" value="Isochorismatase-like_hydrls"/>
</dbReference>
<keyword evidence="2" id="KW-0378">Hydrolase</keyword>
<dbReference type="PANTHER" id="PTHR43540">
    <property type="entry name" value="PEROXYUREIDOACRYLATE/UREIDOACRYLATE AMIDOHYDROLASE-RELATED"/>
    <property type="match status" value="1"/>
</dbReference>
<feature type="region of interest" description="Disordered" evidence="3">
    <location>
        <begin position="1"/>
        <end position="55"/>
    </location>
</feature>
<dbReference type="GO" id="GO:0016787">
    <property type="term" value="F:hydrolase activity"/>
    <property type="evidence" value="ECO:0007669"/>
    <property type="project" value="UniProtKB-KW"/>
</dbReference>
<evidence type="ECO:0000259" key="4">
    <source>
        <dbReference type="Pfam" id="PF00857"/>
    </source>
</evidence>
<accession>A0A8H3G958</accession>
<dbReference type="CDD" id="cd00431">
    <property type="entry name" value="cysteine_hydrolases"/>
    <property type="match status" value="1"/>
</dbReference>
<feature type="compositionally biased region" description="Polar residues" evidence="3">
    <location>
        <begin position="15"/>
        <end position="28"/>
    </location>
</feature>
<comment type="caution">
    <text evidence="5">The sequence shown here is derived from an EMBL/GenBank/DDBJ whole genome shotgun (WGS) entry which is preliminary data.</text>
</comment>
<organism evidence="5 6">
    <name type="scientific">Heterodermia speciosa</name>
    <dbReference type="NCBI Taxonomy" id="116794"/>
    <lineage>
        <taxon>Eukaryota</taxon>
        <taxon>Fungi</taxon>
        <taxon>Dikarya</taxon>
        <taxon>Ascomycota</taxon>
        <taxon>Pezizomycotina</taxon>
        <taxon>Lecanoromycetes</taxon>
        <taxon>OSLEUM clade</taxon>
        <taxon>Lecanoromycetidae</taxon>
        <taxon>Caliciales</taxon>
        <taxon>Physciaceae</taxon>
        <taxon>Heterodermia</taxon>
    </lineage>
</organism>
<keyword evidence="6" id="KW-1185">Reference proteome</keyword>
<dbReference type="PANTHER" id="PTHR43540:SF9">
    <property type="entry name" value="FAMILY HYDROLASE, PUTATIVE (AFU_ORTHOLOGUE AFUA_2G08700)-RELATED"/>
    <property type="match status" value="1"/>
</dbReference>
<protein>
    <recommendedName>
        <fullName evidence="4">Isochorismatase-like domain-containing protein</fullName>
    </recommendedName>
</protein>
<gene>
    <name evidence="5" type="ORF">HETSPECPRED_009765</name>
</gene>
<evidence type="ECO:0000256" key="3">
    <source>
        <dbReference type="SAM" id="MobiDB-lite"/>
    </source>
</evidence>
<dbReference type="Proteomes" id="UP000664521">
    <property type="component" value="Unassembled WGS sequence"/>
</dbReference>
<comment type="similarity">
    <text evidence="1">Belongs to the isochorismatase family.</text>
</comment>
<evidence type="ECO:0000313" key="6">
    <source>
        <dbReference type="Proteomes" id="UP000664521"/>
    </source>
</evidence>
<dbReference type="AlphaFoldDB" id="A0A8H3G958"/>
<dbReference type="EMBL" id="CAJPDS010000082">
    <property type="protein sequence ID" value="CAF9935368.1"/>
    <property type="molecule type" value="Genomic_DNA"/>
</dbReference>
<evidence type="ECO:0000313" key="5">
    <source>
        <dbReference type="EMBL" id="CAF9935368.1"/>
    </source>
</evidence>
<dbReference type="InterPro" id="IPR000868">
    <property type="entry name" value="Isochorismatase-like_dom"/>
</dbReference>
<proteinExistence type="inferred from homology"/>
<dbReference type="Pfam" id="PF00857">
    <property type="entry name" value="Isochorismatase"/>
    <property type="match status" value="1"/>
</dbReference>
<dbReference type="InterPro" id="IPR036380">
    <property type="entry name" value="Isochorismatase-like_sf"/>
</dbReference>
<dbReference type="SUPFAM" id="SSF52499">
    <property type="entry name" value="Isochorismatase-like hydrolases"/>
    <property type="match status" value="1"/>
</dbReference>
<feature type="domain" description="Isochorismatase-like" evidence="4">
    <location>
        <begin position="157"/>
        <end position="347"/>
    </location>
</feature>
<evidence type="ECO:0000256" key="1">
    <source>
        <dbReference type="ARBA" id="ARBA00006336"/>
    </source>
</evidence>
<name>A0A8H3G958_9LECA</name>
<dbReference type="Gene3D" id="3.40.50.850">
    <property type="entry name" value="Isochorismatase-like"/>
    <property type="match status" value="1"/>
</dbReference>
<dbReference type="OrthoDB" id="167809at2759"/>
<reference evidence="5" key="1">
    <citation type="submission" date="2021-03" db="EMBL/GenBank/DDBJ databases">
        <authorList>
            <person name="Tagirdzhanova G."/>
        </authorList>
    </citation>
    <scope>NUCLEOTIDE SEQUENCE</scope>
</reference>
<sequence>MSSAGLDGPVVLPPDTSQSASGLHNNIHSAHLPPNSFPSHPPQDDASSDSPAESPKVGMAYESMAAAKKHITEWCARERIPYSVWKADRRCWVLTCKDKNNCLFRLRVKNVDRPIISILEAHTCSSLSFRRTAQTGGPIKATPYNWPHDASLAPNTTALVLVDMQQDFCRPGGFLEHQGEDISPVGKIIPSLVRLLQAFRGAGFPVYHTREGHRPDLTTLSSREAFRSQNNTSGLGIGYPGPLGRFMVRGEEGHDIIPELYPVPGEPIIDKPGRGAFSYTDFELLLRNKGVQNLVIAGIATDVSISSTIREATDRGFDCLLVEDGCAAKDAKLHKAACEVIALGGGAFGATAKLNHVAGQLEYVAHERRNGLEHSMMPRAPM</sequence>
<evidence type="ECO:0000256" key="2">
    <source>
        <dbReference type="ARBA" id="ARBA00022801"/>
    </source>
</evidence>
<feature type="compositionally biased region" description="Low complexity" evidence="3">
    <location>
        <begin position="44"/>
        <end position="55"/>
    </location>
</feature>